<accession>A0A1H9XSH4</accession>
<name>A0A1H9XSH4_9PSEU</name>
<dbReference type="STRING" id="155974.SAMN04487818_12431"/>
<dbReference type="Proteomes" id="UP000199051">
    <property type="component" value="Unassembled WGS sequence"/>
</dbReference>
<gene>
    <name evidence="1" type="ORF">SAMN04487818_12431</name>
</gene>
<keyword evidence="2" id="KW-1185">Reference proteome</keyword>
<dbReference type="AlphaFoldDB" id="A0A1H9XSH4"/>
<dbReference type="EMBL" id="FOGI01000024">
    <property type="protein sequence ID" value="SES49114.1"/>
    <property type="molecule type" value="Genomic_DNA"/>
</dbReference>
<dbReference type="RefSeq" id="WP_092787213.1">
    <property type="nucleotide sequence ID" value="NZ_FOGI01000024.1"/>
</dbReference>
<evidence type="ECO:0000313" key="1">
    <source>
        <dbReference type="EMBL" id="SES49114.1"/>
    </source>
</evidence>
<protein>
    <submittedName>
        <fullName evidence="1">Uncharacterized protein</fullName>
    </submittedName>
</protein>
<reference evidence="2" key="1">
    <citation type="submission" date="2016-10" db="EMBL/GenBank/DDBJ databases">
        <authorList>
            <person name="Varghese N."/>
            <person name="Submissions S."/>
        </authorList>
    </citation>
    <scope>NUCLEOTIDE SEQUENCE [LARGE SCALE GENOMIC DNA]</scope>
    <source>
        <strain evidence="2">DSM 44260</strain>
    </source>
</reference>
<sequence>MTTEILCANHEGRDVPAVAVVLYDGPPPGIGHGLCASCASCTDAPCAEPGVILDTEYNEPWCGYHAAGFPQDEAPRGPAIVPIDSDRYRAVTAGGNR</sequence>
<evidence type="ECO:0000313" key="2">
    <source>
        <dbReference type="Proteomes" id="UP000199051"/>
    </source>
</evidence>
<proteinExistence type="predicted"/>
<organism evidence="1 2">
    <name type="scientific">Actinokineospora terrae</name>
    <dbReference type="NCBI Taxonomy" id="155974"/>
    <lineage>
        <taxon>Bacteria</taxon>
        <taxon>Bacillati</taxon>
        <taxon>Actinomycetota</taxon>
        <taxon>Actinomycetes</taxon>
        <taxon>Pseudonocardiales</taxon>
        <taxon>Pseudonocardiaceae</taxon>
        <taxon>Actinokineospora</taxon>
    </lineage>
</organism>